<dbReference type="RefSeq" id="WP_205260132.1">
    <property type="nucleotide sequence ID" value="NZ_JAERWK010000010.1"/>
</dbReference>
<proteinExistence type="predicted"/>
<evidence type="ECO:0000313" key="2">
    <source>
        <dbReference type="Proteomes" id="UP000663792"/>
    </source>
</evidence>
<accession>A0A939BZ04</accession>
<keyword evidence="2" id="KW-1185">Reference proteome</keyword>
<comment type="caution">
    <text evidence="1">The sequence shown here is derived from an EMBL/GenBank/DDBJ whole genome shotgun (WGS) entry which is preliminary data.</text>
</comment>
<evidence type="ECO:0000313" key="1">
    <source>
        <dbReference type="EMBL" id="MBM9467171.1"/>
    </source>
</evidence>
<gene>
    <name evidence="1" type="ORF">JL106_07735</name>
</gene>
<protein>
    <submittedName>
        <fullName evidence="1">Uncharacterized protein</fullName>
    </submittedName>
</protein>
<sequence length="131" mass="14656">MSFRRFTMDEALAEAGKSSPGAYDSRAFHDSADGRCSLWLATLARDVRVTEPRVRYIGLMVGATAYWPTKFVRVESRTIARAVQCTEADVSSAVDTLVGLGYAERHGRSQDGRTELRLIVPRIARYRRGSR</sequence>
<name>A0A939BZ04_9ACTN</name>
<dbReference type="EMBL" id="JAERWK010000010">
    <property type="protein sequence ID" value="MBM9467171.1"/>
    <property type="molecule type" value="Genomic_DNA"/>
</dbReference>
<organism evidence="1 2">
    <name type="scientific">Nakamurella leprariae</name>
    <dbReference type="NCBI Taxonomy" id="2803911"/>
    <lineage>
        <taxon>Bacteria</taxon>
        <taxon>Bacillati</taxon>
        <taxon>Actinomycetota</taxon>
        <taxon>Actinomycetes</taxon>
        <taxon>Nakamurellales</taxon>
        <taxon>Nakamurellaceae</taxon>
        <taxon>Nakamurella</taxon>
    </lineage>
</organism>
<dbReference type="Proteomes" id="UP000663792">
    <property type="component" value="Unassembled WGS sequence"/>
</dbReference>
<reference evidence="1" key="1">
    <citation type="submission" date="2021-01" db="EMBL/GenBank/DDBJ databases">
        <title>YIM 132084 draft genome.</title>
        <authorList>
            <person name="An D."/>
        </authorList>
    </citation>
    <scope>NUCLEOTIDE SEQUENCE</scope>
    <source>
        <strain evidence="1">YIM 132084</strain>
    </source>
</reference>
<dbReference type="AlphaFoldDB" id="A0A939BZ04"/>